<name>A0A6G0ZPU5_APHCR</name>
<dbReference type="AlphaFoldDB" id="A0A6G0ZPU5"/>
<dbReference type="Proteomes" id="UP000478052">
    <property type="component" value="Unassembled WGS sequence"/>
</dbReference>
<evidence type="ECO:0000313" key="1">
    <source>
        <dbReference type="EMBL" id="KAF0772931.1"/>
    </source>
</evidence>
<proteinExistence type="predicted"/>
<dbReference type="OrthoDB" id="8064997at2759"/>
<sequence>MCLSPTLVAKASSSSSHFAFGSAAHGGSGGLGGSGGGIGGGGGGIGSGGVVGTGGVVGVGGGGFYGGGVRCGVGRTTEPVRRSRSQGGQRNKLQKCLSTVSYSDDGLAVANTRTTLYTAVDRHNLLATRQYCSFGSTNRL</sequence>
<comment type="caution">
    <text evidence="1">The sequence shown here is derived from an EMBL/GenBank/DDBJ whole genome shotgun (WGS) entry which is preliminary data.</text>
</comment>
<reference evidence="1 2" key="1">
    <citation type="submission" date="2019-08" db="EMBL/GenBank/DDBJ databases">
        <title>Whole genome of Aphis craccivora.</title>
        <authorList>
            <person name="Voronova N.V."/>
            <person name="Shulinski R.S."/>
            <person name="Bandarenka Y.V."/>
            <person name="Zhorov D.G."/>
            <person name="Warner D."/>
        </authorList>
    </citation>
    <scope>NUCLEOTIDE SEQUENCE [LARGE SCALE GENOMIC DNA]</scope>
    <source>
        <strain evidence="1">180601</strain>
        <tissue evidence="1">Whole Body</tissue>
    </source>
</reference>
<evidence type="ECO:0000313" key="2">
    <source>
        <dbReference type="Proteomes" id="UP000478052"/>
    </source>
</evidence>
<gene>
    <name evidence="1" type="ORF">FWK35_00004247</name>
</gene>
<accession>A0A6G0ZPU5</accession>
<organism evidence="1 2">
    <name type="scientific">Aphis craccivora</name>
    <name type="common">Cowpea aphid</name>
    <dbReference type="NCBI Taxonomy" id="307492"/>
    <lineage>
        <taxon>Eukaryota</taxon>
        <taxon>Metazoa</taxon>
        <taxon>Ecdysozoa</taxon>
        <taxon>Arthropoda</taxon>
        <taxon>Hexapoda</taxon>
        <taxon>Insecta</taxon>
        <taxon>Pterygota</taxon>
        <taxon>Neoptera</taxon>
        <taxon>Paraneoptera</taxon>
        <taxon>Hemiptera</taxon>
        <taxon>Sternorrhyncha</taxon>
        <taxon>Aphidomorpha</taxon>
        <taxon>Aphidoidea</taxon>
        <taxon>Aphididae</taxon>
        <taxon>Aphidini</taxon>
        <taxon>Aphis</taxon>
        <taxon>Aphis</taxon>
    </lineage>
</organism>
<keyword evidence="2" id="KW-1185">Reference proteome</keyword>
<dbReference type="EMBL" id="VUJU01000116">
    <property type="protein sequence ID" value="KAF0772931.1"/>
    <property type="molecule type" value="Genomic_DNA"/>
</dbReference>
<protein>
    <submittedName>
        <fullName evidence="1">Syntaxin-binding protein 5 isoform X3</fullName>
    </submittedName>
</protein>